<dbReference type="CDD" id="cd00167">
    <property type="entry name" value="SANT"/>
    <property type="match status" value="1"/>
</dbReference>
<evidence type="ECO:0000256" key="7">
    <source>
        <dbReference type="PROSITE-ProRule" id="PRU00042"/>
    </source>
</evidence>
<dbReference type="PANTHER" id="PTHR23235:SF120">
    <property type="entry name" value="KRUPPEL-LIKE FACTOR 15"/>
    <property type="match status" value="1"/>
</dbReference>
<protein>
    <recommendedName>
        <fullName evidence="9">C2H2-type domain-containing protein</fullName>
    </recommendedName>
</protein>
<keyword evidence="6" id="KW-0804">Transcription</keyword>
<keyword evidence="4" id="KW-0862">Zinc</keyword>
<dbReference type="InterPro" id="IPR036236">
    <property type="entry name" value="Znf_C2H2_sf"/>
</dbReference>
<evidence type="ECO:0000256" key="4">
    <source>
        <dbReference type="ARBA" id="ARBA00022833"/>
    </source>
</evidence>
<sequence length="1404" mass="155616">MSRYIKEVGIVNPVNKYGTTGKAFPKSETGATTGVRRNDFSDENSARGDGQQAEEANEAASSMPPPKKSRTNTSRTPAEEQRLKIMRDAGNSWGEIAKIFPNRSEGGVKKHWYKDMHYADVAEDDSAALLVGGRSIRGGAKAGRLVKADVQSELYTLRPTPPPDAAKPKNDESPKIESREYPELSADVPHIMRAPSPVLRIESYTRGDSPARGAALHVQETTGMTVFAEKHDGQDSSTPDPCFAYPTPNSSYPGVSPGLLQFRDSGKGCEGENGLGRGDAGDTNPEDGRSDEAVSYPDPLLAAQGNRMSSLPQSGRGTDDEAKTVPVSAKRHKCPYCSTDFTRHHNLKSHLLTHCHEKPYQCDTCGTRFRRLHDLKRHKTLHTGETPHVCPKCDRRFARGDALARHNKGPGGCAGKRSGIGNPDGDENYGEKLRTGSEDESLPDFLDDALVARTPPSLLQGPIMSSQVLTPSPDFPGIPGPGSELTMASSLARASMKVERQAPTMSSQMLTPSPDCPGIPGPGSELTMASSLATAGIRAERESDCSLDKNRSHLSDDSMSVVKCQVLDELLKYKPSTKSHVLHGQPDSFHVTACITMEWDPLGFINSQYSDNEDANLSSVIILNGTVLRSQATTCSEYAHRTWPSQGLEVLAAFESAIDSGEGRASVSLNGLDINIQLGQEELGRKFCAFNVVSNDFTIIAEVFQQVVWMGAALRVSDSQRIQYSTFQLEPMGVRDAWDEPPQFQVTYSTSEVSEEEQSCWLPIFTNAVIARGFPVPEREDGEQGVEIPLEIMAALGGARHATEFEGGLVLKGHSAMFVPVERHKRSIQWHLIRHSDEERMLYGQLRNEHLKRAMLKDVDHESLRTARAFLGWWKFSETHLGTGDAAYDGIDWSSAGEAKRPTRFSGGNIGFQTMVTGQLNFIMGAKDGRLHFSQKRPFQRIVQCAEKTSVVLYDLADRRAWFVPALDVMLHVIQTRHHLTPYNIDGKQIQLTPRNPDNGRGAAAEAVAANQLRQLYERDVATDKDYYFKDAILDIWSQIERLMEKEDSVEAHPGLALHGTLRSKIHGWEFMSIVDEKNYRRKEVTIAKSSGGWVDLINDIDALVLFATGFGEVIRPVRGLGRLCHNWRSLPKNKDYLAAGIPILELLYSEAGSRVSHKHLSTTHLQWHRESTLFEECSHTRPDRCECDRTQQIYHDSLFRTFGRVRPPGKLEEKGCVVFGQAHHPFKPTKSIAVGENTLYMLPNKSIQDAEITEKVTGRDDATLSPSPPALVPPELGEVNGDGVRSPKRRLSPRSDDLIPKEATSPKRRRNMSHIQRTSLVTLREPNNGNDQISVPDDDAVCPAEYQLLLKQYMQSRDRRSVVSTRTARPPKAEYALVDTQEIMDRKAKIEHYSDPYGCSYRT</sequence>
<dbReference type="Gene3D" id="3.30.160.60">
    <property type="entry name" value="Classic Zinc Finger"/>
    <property type="match status" value="3"/>
</dbReference>
<keyword evidence="1" id="KW-0479">Metal-binding</keyword>
<gene>
    <name evidence="10" type="ORF">IMSHALPRED_010505</name>
</gene>
<dbReference type="InterPro" id="IPR013087">
    <property type="entry name" value="Znf_C2H2_type"/>
</dbReference>
<evidence type="ECO:0000256" key="5">
    <source>
        <dbReference type="ARBA" id="ARBA00023015"/>
    </source>
</evidence>
<feature type="region of interest" description="Disordered" evidence="8">
    <location>
        <begin position="153"/>
        <end position="183"/>
    </location>
</feature>
<dbReference type="Pfam" id="PF00096">
    <property type="entry name" value="zf-C2H2"/>
    <property type="match status" value="1"/>
</dbReference>
<dbReference type="GO" id="GO:0000978">
    <property type="term" value="F:RNA polymerase II cis-regulatory region sequence-specific DNA binding"/>
    <property type="evidence" value="ECO:0007669"/>
    <property type="project" value="TreeGrafter"/>
</dbReference>
<dbReference type="SUPFAM" id="SSF57667">
    <property type="entry name" value="beta-beta-alpha zinc fingers"/>
    <property type="match status" value="2"/>
</dbReference>
<feature type="domain" description="C2H2-type" evidence="9">
    <location>
        <begin position="332"/>
        <end position="359"/>
    </location>
</feature>
<dbReference type="FunFam" id="3.30.160.60:FF:000032">
    <property type="entry name" value="Krueppel-like factor 4"/>
    <property type="match status" value="1"/>
</dbReference>
<evidence type="ECO:0000313" key="10">
    <source>
        <dbReference type="EMBL" id="CAF9936217.1"/>
    </source>
</evidence>
<name>A0A8H3IQ52_9LECA</name>
<dbReference type="PROSITE" id="PS50157">
    <property type="entry name" value="ZINC_FINGER_C2H2_2"/>
    <property type="match status" value="3"/>
</dbReference>
<accession>A0A8H3IQ52</accession>
<feature type="region of interest" description="Disordered" evidence="8">
    <location>
        <begin position="1258"/>
        <end position="1310"/>
    </location>
</feature>
<keyword evidence="11" id="KW-1185">Reference proteome</keyword>
<evidence type="ECO:0000256" key="6">
    <source>
        <dbReference type="ARBA" id="ARBA00023163"/>
    </source>
</evidence>
<feature type="region of interest" description="Disordered" evidence="8">
    <location>
        <begin position="405"/>
        <end position="429"/>
    </location>
</feature>
<dbReference type="GO" id="GO:0000981">
    <property type="term" value="F:DNA-binding transcription factor activity, RNA polymerase II-specific"/>
    <property type="evidence" value="ECO:0007669"/>
    <property type="project" value="TreeGrafter"/>
</dbReference>
<keyword evidence="2" id="KW-0677">Repeat</keyword>
<evidence type="ECO:0000256" key="8">
    <source>
        <dbReference type="SAM" id="MobiDB-lite"/>
    </source>
</evidence>
<evidence type="ECO:0000313" key="11">
    <source>
        <dbReference type="Proteomes" id="UP000664534"/>
    </source>
</evidence>
<dbReference type="SMART" id="SM00355">
    <property type="entry name" value="ZnF_C2H2"/>
    <property type="match status" value="3"/>
</dbReference>
<dbReference type="PROSITE" id="PS00028">
    <property type="entry name" value="ZINC_FINGER_C2H2_1"/>
    <property type="match status" value="2"/>
</dbReference>
<dbReference type="EMBL" id="CAJPDT010000089">
    <property type="protein sequence ID" value="CAF9936217.1"/>
    <property type="molecule type" value="Genomic_DNA"/>
</dbReference>
<feature type="compositionally biased region" description="Basic and acidic residues" evidence="8">
    <location>
        <begin position="166"/>
        <end position="182"/>
    </location>
</feature>
<dbReference type="InterPro" id="IPR001005">
    <property type="entry name" value="SANT/Myb"/>
</dbReference>
<feature type="region of interest" description="Disordered" evidence="8">
    <location>
        <begin position="15"/>
        <end position="82"/>
    </location>
</feature>
<dbReference type="OrthoDB" id="1577640at2759"/>
<feature type="compositionally biased region" description="Polar residues" evidence="8">
    <location>
        <begin position="306"/>
        <end position="316"/>
    </location>
</feature>
<proteinExistence type="predicted"/>
<evidence type="ECO:0000259" key="9">
    <source>
        <dbReference type="PROSITE" id="PS50157"/>
    </source>
</evidence>
<evidence type="ECO:0000256" key="3">
    <source>
        <dbReference type="ARBA" id="ARBA00022771"/>
    </source>
</evidence>
<feature type="region of interest" description="Disordered" evidence="8">
    <location>
        <begin position="263"/>
        <end position="325"/>
    </location>
</feature>
<evidence type="ECO:0000256" key="1">
    <source>
        <dbReference type="ARBA" id="ARBA00022723"/>
    </source>
</evidence>
<reference evidence="10" key="1">
    <citation type="submission" date="2021-03" db="EMBL/GenBank/DDBJ databases">
        <authorList>
            <person name="Tagirdzhanova G."/>
        </authorList>
    </citation>
    <scope>NUCLEOTIDE SEQUENCE</scope>
</reference>
<feature type="domain" description="C2H2-type" evidence="9">
    <location>
        <begin position="360"/>
        <end position="387"/>
    </location>
</feature>
<feature type="domain" description="C2H2-type" evidence="9">
    <location>
        <begin position="388"/>
        <end position="418"/>
    </location>
</feature>
<evidence type="ECO:0000256" key="2">
    <source>
        <dbReference type="ARBA" id="ARBA00022737"/>
    </source>
</evidence>
<dbReference type="PANTHER" id="PTHR23235">
    <property type="entry name" value="KRUEPPEL-LIKE TRANSCRIPTION FACTOR"/>
    <property type="match status" value="1"/>
</dbReference>
<dbReference type="GO" id="GO:0008270">
    <property type="term" value="F:zinc ion binding"/>
    <property type="evidence" value="ECO:0007669"/>
    <property type="project" value="UniProtKB-KW"/>
</dbReference>
<feature type="compositionally biased region" description="Basic and acidic residues" evidence="8">
    <location>
        <begin position="36"/>
        <end position="46"/>
    </location>
</feature>
<comment type="caution">
    <text evidence="10">The sequence shown here is derived from an EMBL/GenBank/DDBJ whole genome shotgun (WGS) entry which is preliminary data.</text>
</comment>
<keyword evidence="3 7" id="KW-0863">Zinc-finger</keyword>
<keyword evidence="5" id="KW-0805">Transcription regulation</keyword>
<organism evidence="10 11">
    <name type="scientific">Imshaugia aleurites</name>
    <dbReference type="NCBI Taxonomy" id="172621"/>
    <lineage>
        <taxon>Eukaryota</taxon>
        <taxon>Fungi</taxon>
        <taxon>Dikarya</taxon>
        <taxon>Ascomycota</taxon>
        <taxon>Pezizomycotina</taxon>
        <taxon>Lecanoromycetes</taxon>
        <taxon>OSLEUM clade</taxon>
        <taxon>Lecanoromycetidae</taxon>
        <taxon>Lecanorales</taxon>
        <taxon>Lecanorineae</taxon>
        <taxon>Parmeliaceae</taxon>
        <taxon>Imshaugia</taxon>
    </lineage>
</organism>
<dbReference type="Proteomes" id="UP000664534">
    <property type="component" value="Unassembled WGS sequence"/>
</dbReference>